<sequence>MLTPYLRLTGENATLGIFLGRGGDMARLVHPRCCQRCTRSNTTLDAPLGHINVHIRDKSTLLLYQQLAYAIYETREDPYCLLILLGVAGTAFAANGILTGQRFMDGTTPLLLTELTLPDFTIGLRDDTTIS</sequence>
<dbReference type="OrthoDB" id="5839090at2759"/>
<protein>
    <submittedName>
        <fullName evidence="2">Uncharacterized protein</fullName>
    </submittedName>
</protein>
<accession>A0A0C9TAQ7</accession>
<organism evidence="2 3">
    <name type="scientific">Paxillus involutus ATCC 200175</name>
    <dbReference type="NCBI Taxonomy" id="664439"/>
    <lineage>
        <taxon>Eukaryota</taxon>
        <taxon>Fungi</taxon>
        <taxon>Dikarya</taxon>
        <taxon>Basidiomycota</taxon>
        <taxon>Agaricomycotina</taxon>
        <taxon>Agaricomycetes</taxon>
        <taxon>Agaricomycetidae</taxon>
        <taxon>Boletales</taxon>
        <taxon>Paxilineae</taxon>
        <taxon>Paxillaceae</taxon>
        <taxon>Paxillus</taxon>
    </lineage>
</organism>
<keyword evidence="1" id="KW-1133">Transmembrane helix</keyword>
<evidence type="ECO:0000313" key="2">
    <source>
        <dbReference type="EMBL" id="KIJ05282.1"/>
    </source>
</evidence>
<dbReference type="AlphaFoldDB" id="A0A0C9TAQ7"/>
<evidence type="ECO:0000313" key="3">
    <source>
        <dbReference type="Proteomes" id="UP000053647"/>
    </source>
</evidence>
<keyword evidence="1" id="KW-0472">Membrane</keyword>
<gene>
    <name evidence="2" type="ORF">PAXINDRAFT_21441</name>
</gene>
<dbReference type="Proteomes" id="UP000053647">
    <property type="component" value="Unassembled WGS sequence"/>
</dbReference>
<name>A0A0C9TAQ7_PAXIN</name>
<feature type="transmembrane region" description="Helical" evidence="1">
    <location>
        <begin position="79"/>
        <end position="98"/>
    </location>
</feature>
<dbReference type="HOGENOM" id="CLU_1928266_0_0_1"/>
<evidence type="ECO:0000256" key="1">
    <source>
        <dbReference type="SAM" id="Phobius"/>
    </source>
</evidence>
<reference evidence="2 3" key="1">
    <citation type="submission" date="2014-06" db="EMBL/GenBank/DDBJ databases">
        <authorList>
            <consortium name="DOE Joint Genome Institute"/>
            <person name="Kuo A."/>
            <person name="Kohler A."/>
            <person name="Nagy L.G."/>
            <person name="Floudas D."/>
            <person name="Copeland A."/>
            <person name="Barry K.W."/>
            <person name="Cichocki N."/>
            <person name="Veneault-Fourrey C."/>
            <person name="LaButti K."/>
            <person name="Lindquist E.A."/>
            <person name="Lipzen A."/>
            <person name="Lundell T."/>
            <person name="Morin E."/>
            <person name="Murat C."/>
            <person name="Sun H."/>
            <person name="Tunlid A."/>
            <person name="Henrissat B."/>
            <person name="Grigoriev I.V."/>
            <person name="Hibbett D.S."/>
            <person name="Martin F."/>
            <person name="Nordberg H.P."/>
            <person name="Cantor M.N."/>
            <person name="Hua S.X."/>
        </authorList>
    </citation>
    <scope>NUCLEOTIDE SEQUENCE [LARGE SCALE GENOMIC DNA]</scope>
    <source>
        <strain evidence="2 3">ATCC 200175</strain>
    </source>
</reference>
<keyword evidence="1" id="KW-0812">Transmembrane</keyword>
<keyword evidence="3" id="KW-1185">Reference proteome</keyword>
<dbReference type="EMBL" id="KN821093">
    <property type="protein sequence ID" value="KIJ05282.1"/>
    <property type="molecule type" value="Genomic_DNA"/>
</dbReference>
<proteinExistence type="predicted"/>
<reference evidence="3" key="2">
    <citation type="submission" date="2015-01" db="EMBL/GenBank/DDBJ databases">
        <title>Evolutionary Origins and Diversification of the Mycorrhizal Mutualists.</title>
        <authorList>
            <consortium name="DOE Joint Genome Institute"/>
            <consortium name="Mycorrhizal Genomics Consortium"/>
            <person name="Kohler A."/>
            <person name="Kuo A."/>
            <person name="Nagy L.G."/>
            <person name="Floudas D."/>
            <person name="Copeland A."/>
            <person name="Barry K.W."/>
            <person name="Cichocki N."/>
            <person name="Veneault-Fourrey C."/>
            <person name="LaButti K."/>
            <person name="Lindquist E.A."/>
            <person name="Lipzen A."/>
            <person name="Lundell T."/>
            <person name="Morin E."/>
            <person name="Murat C."/>
            <person name="Riley R."/>
            <person name="Ohm R."/>
            <person name="Sun H."/>
            <person name="Tunlid A."/>
            <person name="Henrissat B."/>
            <person name="Grigoriev I.V."/>
            <person name="Hibbett D.S."/>
            <person name="Martin F."/>
        </authorList>
    </citation>
    <scope>NUCLEOTIDE SEQUENCE [LARGE SCALE GENOMIC DNA]</scope>
    <source>
        <strain evidence="3">ATCC 200175</strain>
    </source>
</reference>